<dbReference type="InterPro" id="IPR024618">
    <property type="entry name" value="DUF3857"/>
</dbReference>
<dbReference type="EMBL" id="FTOR01000001">
    <property type="protein sequence ID" value="SIS73743.1"/>
    <property type="molecule type" value="Genomic_DNA"/>
</dbReference>
<dbReference type="SMART" id="SM00460">
    <property type="entry name" value="TGc"/>
    <property type="match status" value="1"/>
</dbReference>
<gene>
    <name evidence="4" type="ORF">SAMN05421788_101904</name>
</gene>
<feature type="domain" description="Transglutaminase-like" evidence="3">
    <location>
        <begin position="331"/>
        <end position="400"/>
    </location>
</feature>
<dbReference type="Pfam" id="PF12969">
    <property type="entry name" value="DUF3857"/>
    <property type="match status" value="1"/>
</dbReference>
<accession>A0A173MPT5</accession>
<keyword evidence="1" id="KW-0472">Membrane</keyword>
<evidence type="ECO:0000313" key="5">
    <source>
        <dbReference type="Proteomes" id="UP000186917"/>
    </source>
</evidence>
<evidence type="ECO:0000313" key="4">
    <source>
        <dbReference type="EMBL" id="SIS73743.1"/>
    </source>
</evidence>
<dbReference type="AlphaFoldDB" id="A0A173MPT5"/>
<protein>
    <submittedName>
        <fullName evidence="4">Transglutaminase-like superfamily protein</fullName>
    </submittedName>
</protein>
<dbReference type="Pfam" id="PF01841">
    <property type="entry name" value="Transglut_core"/>
    <property type="match status" value="1"/>
</dbReference>
<feature type="chain" id="PRO_5030023259" evidence="2">
    <location>
        <begin position="26"/>
        <end position="682"/>
    </location>
</feature>
<feature type="signal peptide" evidence="2">
    <location>
        <begin position="1"/>
        <end position="25"/>
    </location>
</feature>
<keyword evidence="1" id="KW-0812">Transmembrane</keyword>
<dbReference type="InterPro" id="IPR002931">
    <property type="entry name" value="Transglutaminase-like"/>
</dbReference>
<dbReference type="OrthoDB" id="98874at2"/>
<proteinExistence type="predicted"/>
<dbReference type="Proteomes" id="UP000186917">
    <property type="component" value="Unassembled WGS sequence"/>
</dbReference>
<dbReference type="RefSeq" id="WP_076376060.1">
    <property type="nucleotide sequence ID" value="NZ_AP017422.1"/>
</dbReference>
<dbReference type="InterPro" id="IPR038765">
    <property type="entry name" value="Papain-like_cys_pep_sf"/>
</dbReference>
<reference evidence="5" key="1">
    <citation type="submission" date="2017-01" db="EMBL/GenBank/DDBJ databases">
        <authorList>
            <person name="Varghese N."/>
            <person name="Submissions S."/>
        </authorList>
    </citation>
    <scope>NUCLEOTIDE SEQUENCE [LARGE SCALE GENOMIC DNA]</scope>
    <source>
        <strain evidence="5">DSM 21054</strain>
    </source>
</reference>
<evidence type="ECO:0000256" key="2">
    <source>
        <dbReference type="SAM" id="SignalP"/>
    </source>
</evidence>
<dbReference type="STRING" id="477680.SAMN05421788_101904"/>
<evidence type="ECO:0000256" key="1">
    <source>
        <dbReference type="SAM" id="Phobius"/>
    </source>
</evidence>
<dbReference type="KEGG" id="fln:FLA_5518"/>
<evidence type="ECO:0000259" key="3">
    <source>
        <dbReference type="SMART" id="SM00460"/>
    </source>
</evidence>
<feature type="transmembrane region" description="Helical" evidence="1">
    <location>
        <begin position="659"/>
        <end position="680"/>
    </location>
</feature>
<dbReference type="Gene3D" id="3.10.620.30">
    <property type="match status" value="1"/>
</dbReference>
<organism evidence="4 5">
    <name type="scientific">Filimonas lacunae</name>
    <dbReference type="NCBI Taxonomy" id="477680"/>
    <lineage>
        <taxon>Bacteria</taxon>
        <taxon>Pseudomonadati</taxon>
        <taxon>Bacteroidota</taxon>
        <taxon>Chitinophagia</taxon>
        <taxon>Chitinophagales</taxon>
        <taxon>Chitinophagaceae</taxon>
        <taxon>Filimonas</taxon>
    </lineage>
</organism>
<sequence length="682" mass="77801">MNYFRHALLTAAMIVGLFHATTLTAQNKKPVIAKTPGWVTVHAIDDANTSMDEEAEDGYMDEAYEKQVSIAEKCTYYKIRLKILNAAGVQSASQVKVEYDPAYETVQFHSIDVIRKGQVMNQLQADKIKVIHEETELKSFVYNGTLQAVRILENTQPGDVIEYSYSVKGWNPVFEGKYSDFFEITPGYPLYHFYARLLVPAGKEVSIANHNSTLQPVITKQAQQTIYEWKQELVPGVKWESYLPTWYNPLSGINVTECKSWKEVSQWAITLFPQNVPLSTGLQQKIKEITQANTTPEKQVLAALQFVQDDIRYMGIEMGECSFRPATPGKVFEQRFGDCKEKSYLLCQMLKAMGVEAHIVLINTSAKARLRDKLPSAQAFDHATVRVTLNNKHYYFDPTISYQRGSIDNIDYPDYQCGLVLTDTTTGLTTITYHPTGMVKIRDIIRITRHLAEVSMEVVTVYSGGYADDVRSKFMSKSMREMKDDYKDFYHRFYDKIEIDSLKHTDNPVTGEISVWEYYRINDFWEGKGAETKGIEPFVLSGVVRRSDEQNRKMPMRLVFPAKFEETIEVFMPGGFKSYDTYKEVKSDAFLFTKKEFNYAGLNAATTYTYQNFSDYIAPEKATEYMANIEKVEDALGIVVWDDHVSSIQSANKSASTNIISIIGSIVLVVLIFAGMAWWMKK</sequence>
<dbReference type="SUPFAM" id="SSF54001">
    <property type="entry name" value="Cysteine proteinases"/>
    <property type="match status" value="1"/>
</dbReference>
<keyword evidence="5" id="KW-1185">Reference proteome</keyword>
<keyword evidence="1" id="KW-1133">Transmembrane helix</keyword>
<keyword evidence="2" id="KW-0732">Signal</keyword>
<name>A0A173MPT5_9BACT</name>
<dbReference type="Gene3D" id="2.60.40.3140">
    <property type="match status" value="1"/>
</dbReference>